<protein>
    <submittedName>
        <fullName evidence="1">Uncharacterized protein</fullName>
    </submittedName>
</protein>
<dbReference type="Proteomes" id="UP000292564">
    <property type="component" value="Unassembled WGS sequence"/>
</dbReference>
<gene>
    <name evidence="1" type="ORF">EV385_5538</name>
</gene>
<dbReference type="RefSeq" id="WP_130512077.1">
    <property type="nucleotide sequence ID" value="NZ_SHKY01000001.1"/>
</dbReference>
<name>A0A4Q7ZR49_9ACTN</name>
<keyword evidence="2" id="KW-1185">Reference proteome</keyword>
<dbReference type="EMBL" id="SHKY01000001">
    <property type="protein sequence ID" value="RZU53607.1"/>
    <property type="molecule type" value="Genomic_DNA"/>
</dbReference>
<evidence type="ECO:0000313" key="2">
    <source>
        <dbReference type="Proteomes" id="UP000292564"/>
    </source>
</evidence>
<organism evidence="1 2">
    <name type="scientific">Krasilnikovia cinnamomea</name>
    <dbReference type="NCBI Taxonomy" id="349313"/>
    <lineage>
        <taxon>Bacteria</taxon>
        <taxon>Bacillati</taxon>
        <taxon>Actinomycetota</taxon>
        <taxon>Actinomycetes</taxon>
        <taxon>Micromonosporales</taxon>
        <taxon>Micromonosporaceae</taxon>
        <taxon>Krasilnikovia</taxon>
    </lineage>
</organism>
<comment type="caution">
    <text evidence="1">The sequence shown here is derived from an EMBL/GenBank/DDBJ whole genome shotgun (WGS) entry which is preliminary data.</text>
</comment>
<proteinExistence type="predicted"/>
<dbReference type="AlphaFoldDB" id="A0A4Q7ZR49"/>
<accession>A0A4Q7ZR49</accession>
<dbReference type="OrthoDB" id="6400421at2"/>
<evidence type="ECO:0000313" key="1">
    <source>
        <dbReference type="EMBL" id="RZU53607.1"/>
    </source>
</evidence>
<reference evidence="1 2" key="1">
    <citation type="submission" date="2019-02" db="EMBL/GenBank/DDBJ databases">
        <title>Sequencing the genomes of 1000 actinobacteria strains.</title>
        <authorList>
            <person name="Klenk H.-P."/>
        </authorList>
    </citation>
    <scope>NUCLEOTIDE SEQUENCE [LARGE SCALE GENOMIC DNA]</scope>
    <source>
        <strain evidence="1 2">DSM 45162</strain>
    </source>
</reference>
<sequence length="149" mass="16679">MGAETDGTVGAGSIADFRVEFTPRSQDQRFGIFQVYVGGLAIGDGSTTALHPHYRDFQRLCDLAQKPGVRERERLILGDTFDHLDLNWRLTNADVFFTFTTRPAHVWGDPPPWAPAPGVWARVKVARSTFISTWRAAQPQFFQLMGLQG</sequence>